<feature type="compositionally biased region" description="Basic and acidic residues" evidence="4">
    <location>
        <begin position="302"/>
        <end position="320"/>
    </location>
</feature>
<dbReference type="Pfam" id="PF02002">
    <property type="entry name" value="TFIIE_alpha"/>
    <property type="match status" value="1"/>
</dbReference>
<dbReference type="InterPro" id="IPR039997">
    <property type="entry name" value="TFE"/>
</dbReference>
<feature type="compositionally biased region" description="Polar residues" evidence="4">
    <location>
        <begin position="234"/>
        <end position="251"/>
    </location>
</feature>
<dbReference type="EMBL" id="JAHLUN010000011">
    <property type="protein sequence ID" value="KAG7763191.1"/>
    <property type="molecule type" value="Genomic_DNA"/>
</dbReference>
<keyword evidence="5" id="KW-0812">Transmembrane</keyword>
<accession>A0AAN6HZK7</accession>
<evidence type="ECO:0000313" key="9">
    <source>
        <dbReference type="Proteomes" id="UP000697297"/>
    </source>
</evidence>
<evidence type="ECO:0000256" key="3">
    <source>
        <dbReference type="ARBA" id="ARBA00023163"/>
    </source>
</evidence>
<dbReference type="Gene3D" id="3.30.40.10">
    <property type="entry name" value="Zinc/RING finger domain, C3HC4 (zinc finger)"/>
    <property type="match status" value="1"/>
</dbReference>
<evidence type="ECO:0000313" key="7">
    <source>
        <dbReference type="EMBL" id="KAG7726239.1"/>
    </source>
</evidence>
<evidence type="ECO:0000313" key="8">
    <source>
        <dbReference type="EMBL" id="KAG7763191.1"/>
    </source>
</evidence>
<dbReference type="GO" id="GO:0006367">
    <property type="term" value="P:transcription initiation at RNA polymerase II promoter"/>
    <property type="evidence" value="ECO:0007669"/>
    <property type="project" value="InterPro"/>
</dbReference>
<dbReference type="Proteomes" id="UP000697297">
    <property type="component" value="Unassembled WGS sequence"/>
</dbReference>
<keyword evidence="5" id="KW-1133">Transmembrane helix</keyword>
<comment type="caution">
    <text evidence="7">The sequence shown here is derived from an EMBL/GenBank/DDBJ whole genome shotgun (WGS) entry which is preliminary data.</text>
</comment>
<evidence type="ECO:0000313" key="10">
    <source>
        <dbReference type="Proteomes" id="UP000738402"/>
    </source>
</evidence>
<dbReference type="PANTHER" id="PTHR13097:SF7">
    <property type="entry name" value="GENERAL TRANSCRIPTION FACTOR IIE SUBUNIT 1"/>
    <property type="match status" value="1"/>
</dbReference>
<dbReference type="SUPFAM" id="SSF57783">
    <property type="entry name" value="Zinc beta-ribbon"/>
    <property type="match status" value="1"/>
</dbReference>
<dbReference type="InterPro" id="IPR002853">
    <property type="entry name" value="TFIIE_asu"/>
</dbReference>
<dbReference type="AlphaFoldDB" id="A0AAN6HZK7"/>
<dbReference type="InterPro" id="IPR017919">
    <property type="entry name" value="TFIIE/TFIIEa_HTH"/>
</dbReference>
<evidence type="ECO:0000256" key="4">
    <source>
        <dbReference type="SAM" id="MobiDB-lite"/>
    </source>
</evidence>
<feature type="region of interest" description="Disordered" evidence="4">
    <location>
        <begin position="298"/>
        <end position="351"/>
    </location>
</feature>
<keyword evidence="2" id="KW-0805">Transcription regulation</keyword>
<reference evidence="7 9" key="1">
    <citation type="journal article" date="2021" name="G3 (Bethesda)">
        <title>Genomic diversity, chromosomal rearrangements, and interspecies hybridization in the ogataea polymorpha species complex.</title>
        <authorList>
            <person name="Hanson S.J."/>
            <person name="Cinneide E.O."/>
            <person name="Salzberg L.I."/>
            <person name="Wolfe K.H."/>
            <person name="McGowan J."/>
            <person name="Fitzpatrick D.A."/>
            <person name="Matlin K."/>
        </authorList>
    </citation>
    <scope>NUCLEOTIDE SEQUENCE</scope>
    <source>
        <strain evidence="8">81-436-3</strain>
        <strain evidence="7">83-405-1</strain>
    </source>
</reference>
<evidence type="ECO:0000256" key="2">
    <source>
        <dbReference type="ARBA" id="ARBA00023015"/>
    </source>
</evidence>
<dbReference type="Proteomes" id="UP000738402">
    <property type="component" value="Unassembled WGS sequence"/>
</dbReference>
<keyword evidence="5" id="KW-0472">Membrane</keyword>
<dbReference type="GO" id="GO:0005673">
    <property type="term" value="C:transcription factor TFIIE complex"/>
    <property type="evidence" value="ECO:0007669"/>
    <property type="project" value="TreeGrafter"/>
</dbReference>
<feature type="compositionally biased region" description="Acidic residues" evidence="4">
    <location>
        <begin position="368"/>
        <end position="388"/>
    </location>
</feature>
<evidence type="ECO:0000256" key="1">
    <source>
        <dbReference type="ARBA" id="ARBA00008947"/>
    </source>
</evidence>
<feature type="domain" description="HTH TFE/IIEalpha-type" evidence="6">
    <location>
        <begin position="11"/>
        <end position="101"/>
    </location>
</feature>
<name>A0AAN6HZK7_9ASCO</name>
<protein>
    <recommendedName>
        <fullName evidence="6">HTH TFE/IIEalpha-type domain-containing protein</fullName>
    </recommendedName>
</protein>
<keyword evidence="9" id="KW-1185">Reference proteome</keyword>
<proteinExistence type="inferred from homology"/>
<feature type="region of interest" description="Disordered" evidence="4">
    <location>
        <begin position="363"/>
        <end position="388"/>
    </location>
</feature>
<feature type="transmembrane region" description="Helical" evidence="5">
    <location>
        <begin position="21"/>
        <end position="41"/>
    </location>
</feature>
<organism evidence="7 10">
    <name type="scientific">Ogataea haglerorum</name>
    <dbReference type="NCBI Taxonomy" id="1937702"/>
    <lineage>
        <taxon>Eukaryota</taxon>
        <taxon>Fungi</taxon>
        <taxon>Dikarya</taxon>
        <taxon>Ascomycota</taxon>
        <taxon>Saccharomycotina</taxon>
        <taxon>Pichiomycetes</taxon>
        <taxon>Pichiales</taxon>
        <taxon>Pichiaceae</taxon>
        <taxon>Ogataea</taxon>
    </lineage>
</organism>
<dbReference type="PROSITE" id="PS51344">
    <property type="entry name" value="HTH_TFE_IIE"/>
    <property type="match status" value="1"/>
</dbReference>
<feature type="compositionally biased region" description="Basic and acidic residues" evidence="4">
    <location>
        <begin position="261"/>
        <end position="273"/>
    </location>
</feature>
<comment type="similarity">
    <text evidence="1">Belongs to the TFIIE alpha subunit family.</text>
</comment>
<dbReference type="PANTHER" id="PTHR13097">
    <property type="entry name" value="TRANSCRIPTION INITIATION FACTOR IIE, ALPHA SUBUNIT"/>
    <property type="match status" value="1"/>
</dbReference>
<feature type="region of interest" description="Disordered" evidence="4">
    <location>
        <begin position="222"/>
        <end position="283"/>
    </location>
</feature>
<evidence type="ECO:0000259" key="6">
    <source>
        <dbReference type="PROSITE" id="PS51344"/>
    </source>
</evidence>
<sequence length="388" mass="43586">MSLSKESEKEVKHLLRLVTRAFYAVPCALIMEVLLFHSVVYEEDMLKLTCMHRKVFRSYCNRLLEDRLIVAYTQKEDSPQYRMMTVTYFFVRWVEAIDAIKWKIHSLVKMVKDEVDQLSDPQGYVCPSCRTKYSLLDAASLLSEDKASFECSVCGDKLIEDDSGMEAQKGQEKLEKLMSQIEPIIESLKKIDNMKIEDNNFESSLVKAIPVSSSSVASYTVSSKVPRNSKPGGMSQSLQNAAQKSQATVHVSITADDEEMRQERESKEQKSETLKQNALPSWHMESTVGKSLLNGMEQDVPSVKKEATETGFEKQVKREDSETDSGSRAGYSVSDTAGSDANGPGTADTAEELDALEAYYAQLRANQEAEDDEDDEDVDDAMFEDDVE</sequence>
<dbReference type="InterPro" id="IPR013083">
    <property type="entry name" value="Znf_RING/FYVE/PHD"/>
</dbReference>
<dbReference type="SMART" id="SM00531">
    <property type="entry name" value="TFIIE"/>
    <property type="match status" value="1"/>
</dbReference>
<evidence type="ECO:0000256" key="5">
    <source>
        <dbReference type="SAM" id="Phobius"/>
    </source>
</evidence>
<gene>
    <name evidence="7" type="ORF">KL933_003681</name>
    <name evidence="8" type="ORF">KL946_004007</name>
</gene>
<keyword evidence="3" id="KW-0804">Transcription</keyword>
<dbReference type="EMBL" id="JAHLUH010000010">
    <property type="protein sequence ID" value="KAG7726239.1"/>
    <property type="molecule type" value="Genomic_DNA"/>
</dbReference>
<dbReference type="InterPro" id="IPR024550">
    <property type="entry name" value="TFIIEa/SarR/Rpc3_HTH_dom"/>
</dbReference>